<evidence type="ECO:0000313" key="1">
    <source>
        <dbReference type="EMBL" id="QIN81452.1"/>
    </source>
</evidence>
<sequence>MSDYTEKIQVRQVTDIHSNWSEQGDEAPGKFSFQLVLDNGAEERVIRPTSEDADVLMDLFAAGESLYFDLGRGVLLFRDIT</sequence>
<gene>
    <name evidence="1" type="ORF">GBA63_01530</name>
</gene>
<protein>
    <submittedName>
        <fullName evidence="1">Uncharacterized protein</fullName>
    </submittedName>
</protein>
<organism evidence="1 2">
    <name type="scientific">Rubrobacter tropicus</name>
    <dbReference type="NCBI Taxonomy" id="2653851"/>
    <lineage>
        <taxon>Bacteria</taxon>
        <taxon>Bacillati</taxon>
        <taxon>Actinomycetota</taxon>
        <taxon>Rubrobacteria</taxon>
        <taxon>Rubrobacterales</taxon>
        <taxon>Rubrobacteraceae</taxon>
        <taxon>Rubrobacter</taxon>
    </lineage>
</organism>
<dbReference type="EMBL" id="CP045119">
    <property type="protein sequence ID" value="QIN81452.1"/>
    <property type="molecule type" value="Genomic_DNA"/>
</dbReference>
<name>A0A6G8Q4P7_9ACTN</name>
<dbReference type="KEGG" id="rub:GBA63_01530"/>
<keyword evidence="2" id="KW-1185">Reference proteome</keyword>
<evidence type="ECO:0000313" key="2">
    <source>
        <dbReference type="Proteomes" id="UP000501452"/>
    </source>
</evidence>
<dbReference type="Proteomes" id="UP000501452">
    <property type="component" value="Chromosome"/>
</dbReference>
<proteinExistence type="predicted"/>
<accession>A0A6G8Q4P7</accession>
<dbReference type="AlphaFoldDB" id="A0A6G8Q4P7"/>
<reference evidence="1 2" key="1">
    <citation type="submission" date="2019-10" db="EMBL/GenBank/DDBJ databases">
        <title>Rubrobacter sp nov SCSIO 52090 isolated from a deep-sea sediment in the South China Sea.</title>
        <authorList>
            <person name="Chen R.W."/>
        </authorList>
    </citation>
    <scope>NUCLEOTIDE SEQUENCE [LARGE SCALE GENOMIC DNA]</scope>
    <source>
        <strain evidence="1 2">SCSIO 52909</strain>
    </source>
</reference>
<dbReference type="RefSeq" id="WP_166172844.1">
    <property type="nucleotide sequence ID" value="NZ_CP045119.1"/>
</dbReference>